<comment type="caution">
    <text evidence="2">The sequence shown here is derived from an EMBL/GenBank/DDBJ whole genome shotgun (WGS) entry which is preliminary data.</text>
</comment>
<protein>
    <submittedName>
        <fullName evidence="2">Uncharacterized protein</fullName>
    </submittedName>
</protein>
<keyword evidence="3" id="KW-1185">Reference proteome</keyword>
<proteinExistence type="predicted"/>
<name>A0ABR2FXB5_9ROSI</name>
<evidence type="ECO:0000313" key="3">
    <source>
        <dbReference type="Proteomes" id="UP001472677"/>
    </source>
</evidence>
<accession>A0ABR2FXB5</accession>
<sequence length="70" mass="7465">MSQRANYGHPSKRLHPFHQPKWYSSLGTSTVAASLASKSFHPHESSGAEEVDSAPALSSSNSLQATALMP</sequence>
<evidence type="ECO:0000313" key="2">
    <source>
        <dbReference type="EMBL" id="KAK8588903.1"/>
    </source>
</evidence>
<feature type="region of interest" description="Disordered" evidence="1">
    <location>
        <begin position="37"/>
        <end position="70"/>
    </location>
</feature>
<reference evidence="2 3" key="1">
    <citation type="journal article" date="2024" name="G3 (Bethesda)">
        <title>Genome assembly of Hibiscus sabdariffa L. provides insights into metabolisms of medicinal natural products.</title>
        <authorList>
            <person name="Kim T."/>
        </authorList>
    </citation>
    <scope>NUCLEOTIDE SEQUENCE [LARGE SCALE GENOMIC DNA]</scope>
    <source>
        <strain evidence="2">TK-2024</strain>
        <tissue evidence="2">Old leaves</tissue>
    </source>
</reference>
<feature type="compositionally biased region" description="Polar residues" evidence="1">
    <location>
        <begin position="56"/>
        <end position="70"/>
    </location>
</feature>
<gene>
    <name evidence="2" type="ORF">V6N12_023315</name>
</gene>
<dbReference type="EMBL" id="JBBPBM010000004">
    <property type="protein sequence ID" value="KAK8588903.1"/>
    <property type="molecule type" value="Genomic_DNA"/>
</dbReference>
<dbReference type="Proteomes" id="UP001472677">
    <property type="component" value="Unassembled WGS sequence"/>
</dbReference>
<organism evidence="2 3">
    <name type="scientific">Hibiscus sabdariffa</name>
    <name type="common">roselle</name>
    <dbReference type="NCBI Taxonomy" id="183260"/>
    <lineage>
        <taxon>Eukaryota</taxon>
        <taxon>Viridiplantae</taxon>
        <taxon>Streptophyta</taxon>
        <taxon>Embryophyta</taxon>
        <taxon>Tracheophyta</taxon>
        <taxon>Spermatophyta</taxon>
        <taxon>Magnoliopsida</taxon>
        <taxon>eudicotyledons</taxon>
        <taxon>Gunneridae</taxon>
        <taxon>Pentapetalae</taxon>
        <taxon>rosids</taxon>
        <taxon>malvids</taxon>
        <taxon>Malvales</taxon>
        <taxon>Malvaceae</taxon>
        <taxon>Malvoideae</taxon>
        <taxon>Hibiscus</taxon>
    </lineage>
</organism>
<evidence type="ECO:0000256" key="1">
    <source>
        <dbReference type="SAM" id="MobiDB-lite"/>
    </source>
</evidence>